<reference evidence="2" key="1">
    <citation type="submission" date="2021-01" db="EMBL/GenBank/DDBJ databases">
        <authorList>
            <person name="Corre E."/>
            <person name="Pelletier E."/>
            <person name="Niang G."/>
            <person name="Scheremetjew M."/>
            <person name="Finn R."/>
            <person name="Kale V."/>
            <person name="Holt S."/>
            <person name="Cochrane G."/>
            <person name="Meng A."/>
            <person name="Brown T."/>
            <person name="Cohen L."/>
        </authorList>
    </citation>
    <scope>NUCLEOTIDE SEQUENCE</scope>
    <source>
        <strain evidence="2">MM31A-1</strain>
    </source>
</reference>
<dbReference type="AlphaFoldDB" id="A0A7S3QDB8"/>
<evidence type="ECO:0000313" key="2">
    <source>
        <dbReference type="EMBL" id="CAE0473880.1"/>
    </source>
</evidence>
<feature type="region of interest" description="Disordered" evidence="1">
    <location>
        <begin position="92"/>
        <end position="133"/>
    </location>
</feature>
<proteinExistence type="predicted"/>
<gene>
    <name evidence="2" type="ORF">CDEB00056_LOCUS18733</name>
</gene>
<sequence length="513" mass="58578">MLPNSSKNHKTLSLLISDTDNKTKIMDNLQRDEAPGSTFQKRCLKIAHLPKSCALIPFVLISIAILAWCNQDLVIGGINLLDTNVPRTTAANGLRKTESTISQHSIESSRELSHSQHAPVFSSKGGFAESDGTRQEQTRPTFYFHFGPKKTGTTTIQNTFETSRELLHSSTSYRYVGRVAKDMPGLYTAEILETSRGTKELSSVVLSHLSKGRSPIFSSERISTMLYKSDDEKEKPRIANVQSLVDSVRKKGWQVKPIVGYRRLFSWVPSYHAQRVQKVSEGLLDPQCRMSMIKWFDLHDFMWDCTSKESFVDQHPTQMLVDKLNSQLGLDDVAIVNMHRMKPEDRGDIFHQVVREVLPGVGSFLKDFDKKYSLELANTSTAKIPNYYHLVTAFAIAEGIENQSIQKIQEAASKLHRKSAEIAKMFGGEDNIPTHCFSDDQLKKLLKMSLKFEKELFPEWFAMDGTELGHRNEFQEAIDNGKFCEWDVEMMLKKKELRDLVKKTFKHQKELYW</sequence>
<dbReference type="EMBL" id="HBIO01024388">
    <property type="protein sequence ID" value="CAE0473880.1"/>
    <property type="molecule type" value="Transcribed_RNA"/>
</dbReference>
<protein>
    <recommendedName>
        <fullName evidence="3">Sulfotransferase domain-containing protein</fullName>
    </recommendedName>
</protein>
<name>A0A7S3QDB8_9STRA</name>
<accession>A0A7S3QDB8</accession>
<evidence type="ECO:0000256" key="1">
    <source>
        <dbReference type="SAM" id="MobiDB-lite"/>
    </source>
</evidence>
<evidence type="ECO:0008006" key="3">
    <source>
        <dbReference type="Google" id="ProtNLM"/>
    </source>
</evidence>
<organism evidence="2">
    <name type="scientific">Chaetoceros debilis</name>
    <dbReference type="NCBI Taxonomy" id="122233"/>
    <lineage>
        <taxon>Eukaryota</taxon>
        <taxon>Sar</taxon>
        <taxon>Stramenopiles</taxon>
        <taxon>Ochrophyta</taxon>
        <taxon>Bacillariophyta</taxon>
        <taxon>Coscinodiscophyceae</taxon>
        <taxon>Chaetocerotophycidae</taxon>
        <taxon>Chaetocerotales</taxon>
        <taxon>Chaetocerotaceae</taxon>
        <taxon>Chaetoceros</taxon>
    </lineage>
</organism>